<feature type="active site" description="Nucleophile" evidence="7">
    <location>
        <position position="146"/>
    </location>
</feature>
<feature type="region of interest" description="Disordered" evidence="9">
    <location>
        <begin position="494"/>
        <end position="541"/>
    </location>
</feature>
<dbReference type="GO" id="GO:0005576">
    <property type="term" value="C:extracellular region"/>
    <property type="evidence" value="ECO:0007669"/>
    <property type="project" value="TreeGrafter"/>
</dbReference>
<reference evidence="12 13" key="1">
    <citation type="submission" date="2016-10" db="EMBL/GenBank/DDBJ databases">
        <authorList>
            <person name="de Groot N.N."/>
        </authorList>
    </citation>
    <scope>NUCLEOTIDE SEQUENCE [LARGE SCALE GENOMIC DNA]</scope>
    <source>
        <strain evidence="12 13">MT12</strain>
    </source>
</reference>
<dbReference type="Proteomes" id="UP000198992">
    <property type="component" value="Unassembled WGS sequence"/>
</dbReference>
<evidence type="ECO:0000256" key="4">
    <source>
        <dbReference type="ARBA" id="ARBA00022960"/>
    </source>
</evidence>
<evidence type="ECO:0000256" key="9">
    <source>
        <dbReference type="SAM" id="MobiDB-lite"/>
    </source>
</evidence>
<accession>A0A1H5I5C7</accession>
<keyword evidence="10" id="KW-0732">Signal</keyword>
<evidence type="ECO:0000256" key="2">
    <source>
        <dbReference type="ARBA" id="ARBA00005992"/>
    </source>
</evidence>
<dbReference type="PANTHER" id="PTHR30582">
    <property type="entry name" value="L,D-TRANSPEPTIDASE"/>
    <property type="match status" value="1"/>
</dbReference>
<organism evidence="12 13">
    <name type="scientific">Bradyrhizobium erythrophlei</name>
    <dbReference type="NCBI Taxonomy" id="1437360"/>
    <lineage>
        <taxon>Bacteria</taxon>
        <taxon>Pseudomonadati</taxon>
        <taxon>Pseudomonadota</taxon>
        <taxon>Alphaproteobacteria</taxon>
        <taxon>Hyphomicrobiales</taxon>
        <taxon>Nitrobacteraceae</taxon>
        <taxon>Bradyrhizobium</taxon>
    </lineage>
</organism>
<evidence type="ECO:0000256" key="6">
    <source>
        <dbReference type="ARBA" id="ARBA00023316"/>
    </source>
</evidence>
<keyword evidence="4 7" id="KW-0133">Cell shape</keyword>
<feature type="domain" description="L,D-TPase catalytic" evidence="11">
    <location>
        <begin position="61"/>
        <end position="170"/>
    </location>
</feature>
<protein>
    <submittedName>
        <fullName evidence="12">Peptidoglycan transpeptidase, ErfK-YbiS-YhnG family</fullName>
    </submittedName>
</protein>
<evidence type="ECO:0000256" key="5">
    <source>
        <dbReference type="ARBA" id="ARBA00022984"/>
    </source>
</evidence>
<keyword evidence="6 7" id="KW-0961">Cell wall biogenesis/degradation</keyword>
<dbReference type="GO" id="GO:0018104">
    <property type="term" value="P:peptidoglycan-protein cross-linking"/>
    <property type="evidence" value="ECO:0007669"/>
    <property type="project" value="TreeGrafter"/>
</dbReference>
<dbReference type="InterPro" id="IPR016915">
    <property type="entry name" value="UCP029342"/>
</dbReference>
<dbReference type="PANTHER" id="PTHR30582:SF2">
    <property type="entry name" value="L,D-TRANSPEPTIDASE YCIB-RELATED"/>
    <property type="match status" value="1"/>
</dbReference>
<sequence length="541" mass="58511">MVNRATTAQITRAMRRWGPPAFVTFAAMVTLASLTGGAAAKQPRPAATVEATAPRAAGEPIMAIVSIKAQKVTFYDADGWIYRAPVSSGVKGRETPAGVFALIEKDKDHHSTLYDDAWMPNMQRITWNGIALHGGPLPGYAASHGCVRMPYDFAEKLFDRTRIGMRVIIAPNDPAPENFTHPALFVPNAQAIAAAPARAETLSREAADAAKLADEAKKASVAATKEAALFTPASLRKLERAKTRADAELAFADKTLANAKTDQAKARAEDLKQKAAAKAAEATTQFEAAQGDAKPKLDAAAAAKDAAKAAETKKADTQKAATEAKLALEPVSVYISRATQKLYVRRNTHKPWADGGEVFDSSIEVPVTIRDPDQPIGTHIFTAMARNDTGLRWTEVTIDDGDNAKNALDRVTIPQDVLDRIAPTAVPRSSIIISDEPLSAETNYRTEFVAVLSNQPQGGFITRKPTRPMETDDMVASGDGDGFGFFSQRSWNPQSGTQYGYPQYGNPQAPTQYGSPYYGNPQSANPRRRGGQYYWQSQQDW</sequence>
<dbReference type="InterPro" id="IPR005490">
    <property type="entry name" value="LD_TPept_cat_dom"/>
</dbReference>
<feature type="coiled-coil region" evidence="8">
    <location>
        <begin position="199"/>
        <end position="320"/>
    </location>
</feature>
<feature type="signal peptide" evidence="10">
    <location>
        <begin position="1"/>
        <end position="38"/>
    </location>
</feature>
<dbReference type="CDD" id="cd16913">
    <property type="entry name" value="YkuD_like"/>
    <property type="match status" value="1"/>
</dbReference>
<evidence type="ECO:0000256" key="10">
    <source>
        <dbReference type="SAM" id="SignalP"/>
    </source>
</evidence>
<dbReference type="Pfam" id="PF03734">
    <property type="entry name" value="YkuD"/>
    <property type="match status" value="1"/>
</dbReference>
<dbReference type="GO" id="GO:0071555">
    <property type="term" value="P:cell wall organization"/>
    <property type="evidence" value="ECO:0007669"/>
    <property type="project" value="UniProtKB-UniRule"/>
</dbReference>
<name>A0A1H5I5C7_9BRAD</name>
<dbReference type="Gene3D" id="2.40.440.10">
    <property type="entry name" value="L,D-transpeptidase catalytic domain-like"/>
    <property type="match status" value="1"/>
</dbReference>
<keyword evidence="8" id="KW-0175">Coiled coil</keyword>
<dbReference type="InterPro" id="IPR050979">
    <property type="entry name" value="LD-transpeptidase"/>
</dbReference>
<proteinExistence type="inferred from homology"/>
<dbReference type="GO" id="GO:0071972">
    <property type="term" value="F:peptidoglycan L,D-transpeptidase activity"/>
    <property type="evidence" value="ECO:0007669"/>
    <property type="project" value="TreeGrafter"/>
</dbReference>
<dbReference type="GO" id="GO:0016740">
    <property type="term" value="F:transferase activity"/>
    <property type="evidence" value="ECO:0007669"/>
    <property type="project" value="UniProtKB-KW"/>
</dbReference>
<comment type="pathway">
    <text evidence="1 7">Cell wall biogenesis; peptidoglycan biosynthesis.</text>
</comment>
<evidence type="ECO:0000256" key="3">
    <source>
        <dbReference type="ARBA" id="ARBA00022679"/>
    </source>
</evidence>
<evidence type="ECO:0000313" key="13">
    <source>
        <dbReference type="Proteomes" id="UP000198992"/>
    </source>
</evidence>
<gene>
    <name evidence="12" type="ORF">SAMN05444164_7775</name>
</gene>
<feature type="active site" description="Proton donor/acceptor" evidence="7">
    <location>
        <position position="133"/>
    </location>
</feature>
<dbReference type="NCBIfam" id="NF009120">
    <property type="entry name" value="PRK12472.1"/>
    <property type="match status" value="1"/>
</dbReference>
<keyword evidence="3" id="KW-0808">Transferase</keyword>
<dbReference type="GO" id="GO:0008360">
    <property type="term" value="P:regulation of cell shape"/>
    <property type="evidence" value="ECO:0007669"/>
    <property type="project" value="UniProtKB-UniRule"/>
</dbReference>
<evidence type="ECO:0000256" key="8">
    <source>
        <dbReference type="SAM" id="Coils"/>
    </source>
</evidence>
<evidence type="ECO:0000256" key="7">
    <source>
        <dbReference type="PROSITE-ProRule" id="PRU01373"/>
    </source>
</evidence>
<dbReference type="OrthoDB" id="463216at2"/>
<evidence type="ECO:0000259" key="11">
    <source>
        <dbReference type="PROSITE" id="PS52029"/>
    </source>
</evidence>
<dbReference type="PROSITE" id="PS52029">
    <property type="entry name" value="LD_TPASE"/>
    <property type="match status" value="1"/>
</dbReference>
<dbReference type="InterPro" id="IPR038063">
    <property type="entry name" value="Transpep_catalytic_dom"/>
</dbReference>
<feature type="chain" id="PRO_5011553410" evidence="10">
    <location>
        <begin position="39"/>
        <end position="541"/>
    </location>
</feature>
<comment type="similarity">
    <text evidence="2">Belongs to the YkuD family.</text>
</comment>
<evidence type="ECO:0000256" key="1">
    <source>
        <dbReference type="ARBA" id="ARBA00004752"/>
    </source>
</evidence>
<keyword evidence="5 7" id="KW-0573">Peptidoglycan synthesis</keyword>
<dbReference type="AlphaFoldDB" id="A0A1H5I5C7"/>
<dbReference type="FunFam" id="2.40.440.10:FF:000006">
    <property type="entry name" value="L,D-transpeptidase catalytic domain"/>
    <property type="match status" value="1"/>
</dbReference>
<dbReference type="UniPathway" id="UPA00219"/>
<feature type="compositionally biased region" description="Polar residues" evidence="9">
    <location>
        <begin position="494"/>
        <end position="525"/>
    </location>
</feature>
<dbReference type="PIRSF" id="PIRSF029342">
    <property type="entry name" value="UCP029342_ErfK/YbiS/YcfS/YnhG"/>
    <property type="match status" value="1"/>
</dbReference>
<evidence type="ECO:0000313" key="12">
    <source>
        <dbReference type="EMBL" id="SEE35330.1"/>
    </source>
</evidence>
<dbReference type="EMBL" id="FNTH01000001">
    <property type="protein sequence ID" value="SEE35330.1"/>
    <property type="molecule type" value="Genomic_DNA"/>
</dbReference>
<dbReference type="NCBIfam" id="NF004785">
    <property type="entry name" value="PRK06132.1-2"/>
    <property type="match status" value="1"/>
</dbReference>
<dbReference type="SUPFAM" id="SSF141523">
    <property type="entry name" value="L,D-transpeptidase catalytic domain-like"/>
    <property type="match status" value="1"/>
</dbReference>